<dbReference type="EMBL" id="JARKIF010000021">
    <property type="protein sequence ID" value="KAJ7617387.1"/>
    <property type="molecule type" value="Genomic_DNA"/>
</dbReference>
<dbReference type="InterPro" id="IPR020946">
    <property type="entry name" value="Flavin_mOase-like"/>
</dbReference>
<evidence type="ECO:0000256" key="1">
    <source>
        <dbReference type="ARBA" id="ARBA00009183"/>
    </source>
</evidence>
<proteinExistence type="inferred from homology"/>
<dbReference type="InterPro" id="IPR036188">
    <property type="entry name" value="FAD/NAD-bd_sf"/>
</dbReference>
<dbReference type="Pfam" id="PF00743">
    <property type="entry name" value="FMO-like"/>
    <property type="match status" value="1"/>
</dbReference>
<gene>
    <name evidence="5" type="ORF">FB45DRAFT_1034675</name>
</gene>
<keyword evidence="2" id="KW-0285">Flavoprotein</keyword>
<accession>A0AAD7BCS5</accession>
<dbReference type="SUPFAM" id="SSF51905">
    <property type="entry name" value="FAD/NAD(P)-binding domain"/>
    <property type="match status" value="1"/>
</dbReference>
<dbReference type="Gene3D" id="3.50.50.60">
    <property type="entry name" value="FAD/NAD(P)-binding domain"/>
    <property type="match status" value="2"/>
</dbReference>
<dbReference type="Proteomes" id="UP001221142">
    <property type="component" value="Unassembled WGS sequence"/>
</dbReference>
<dbReference type="GO" id="GO:0004499">
    <property type="term" value="F:N,N-dimethylaniline monooxygenase activity"/>
    <property type="evidence" value="ECO:0007669"/>
    <property type="project" value="InterPro"/>
</dbReference>
<reference evidence="5" key="1">
    <citation type="submission" date="2023-03" db="EMBL/GenBank/DDBJ databases">
        <title>Massive genome expansion in bonnet fungi (Mycena s.s.) driven by repeated elements and novel gene families across ecological guilds.</title>
        <authorList>
            <consortium name="Lawrence Berkeley National Laboratory"/>
            <person name="Harder C.B."/>
            <person name="Miyauchi S."/>
            <person name="Viragh M."/>
            <person name="Kuo A."/>
            <person name="Thoen E."/>
            <person name="Andreopoulos B."/>
            <person name="Lu D."/>
            <person name="Skrede I."/>
            <person name="Drula E."/>
            <person name="Henrissat B."/>
            <person name="Morin E."/>
            <person name="Kohler A."/>
            <person name="Barry K."/>
            <person name="LaButti K."/>
            <person name="Morin E."/>
            <person name="Salamov A."/>
            <person name="Lipzen A."/>
            <person name="Mereny Z."/>
            <person name="Hegedus B."/>
            <person name="Baldrian P."/>
            <person name="Stursova M."/>
            <person name="Weitz H."/>
            <person name="Taylor A."/>
            <person name="Grigoriev I.V."/>
            <person name="Nagy L.G."/>
            <person name="Martin F."/>
            <person name="Kauserud H."/>
        </authorList>
    </citation>
    <scope>NUCLEOTIDE SEQUENCE</scope>
    <source>
        <strain evidence="5">9284</strain>
    </source>
</reference>
<evidence type="ECO:0000313" key="6">
    <source>
        <dbReference type="Proteomes" id="UP001221142"/>
    </source>
</evidence>
<keyword evidence="4" id="KW-0560">Oxidoreductase</keyword>
<evidence type="ECO:0000256" key="4">
    <source>
        <dbReference type="ARBA" id="ARBA00023002"/>
    </source>
</evidence>
<keyword evidence="3" id="KW-0274">FAD</keyword>
<organism evidence="5 6">
    <name type="scientific">Roridomyces roridus</name>
    <dbReference type="NCBI Taxonomy" id="1738132"/>
    <lineage>
        <taxon>Eukaryota</taxon>
        <taxon>Fungi</taxon>
        <taxon>Dikarya</taxon>
        <taxon>Basidiomycota</taxon>
        <taxon>Agaricomycotina</taxon>
        <taxon>Agaricomycetes</taxon>
        <taxon>Agaricomycetidae</taxon>
        <taxon>Agaricales</taxon>
        <taxon>Marasmiineae</taxon>
        <taxon>Mycenaceae</taxon>
        <taxon>Roridomyces</taxon>
    </lineage>
</organism>
<dbReference type="PANTHER" id="PTHR23023">
    <property type="entry name" value="DIMETHYLANILINE MONOOXYGENASE"/>
    <property type="match status" value="1"/>
</dbReference>
<comment type="similarity">
    <text evidence="1">Belongs to the FMO family.</text>
</comment>
<dbReference type="InterPro" id="IPR050346">
    <property type="entry name" value="FMO-like"/>
</dbReference>
<dbReference type="GO" id="GO:0050660">
    <property type="term" value="F:flavin adenine dinucleotide binding"/>
    <property type="evidence" value="ECO:0007669"/>
    <property type="project" value="InterPro"/>
</dbReference>
<keyword evidence="6" id="KW-1185">Reference proteome</keyword>
<protein>
    <submittedName>
        <fullName evidence="5">FAD/NAD-P-binding domain-containing protein</fullName>
    </submittedName>
</protein>
<dbReference type="AlphaFoldDB" id="A0AAD7BCS5"/>
<evidence type="ECO:0000256" key="2">
    <source>
        <dbReference type="ARBA" id="ARBA00022630"/>
    </source>
</evidence>
<dbReference type="GO" id="GO:0050661">
    <property type="term" value="F:NADP binding"/>
    <property type="evidence" value="ECO:0007669"/>
    <property type="project" value="InterPro"/>
</dbReference>
<name>A0AAD7BCS5_9AGAR</name>
<evidence type="ECO:0000256" key="3">
    <source>
        <dbReference type="ARBA" id="ARBA00022827"/>
    </source>
</evidence>
<evidence type="ECO:0000313" key="5">
    <source>
        <dbReference type="EMBL" id="KAJ7617387.1"/>
    </source>
</evidence>
<sequence>MDDISPPYSPRSGHRWRAIRPPCPSFERAPSPGGNWFYTEDTPVREAYPNDTLRNTTPIPRNLPHTRYYEEGEDGVELDHRWREHWQPSPVWYDLHTNGPSSATVELHGVKYPANTPWMVSVHDVQRNVRAYASLHGLNIGDRPISPSAAPVASYSTRVENISKCNETATWTLTLRRLEWLRESDRIREDFWTEDFDAVVVAVGHFSTPSVPAIPGINNWSTAMKNGQYSVYHAQAFRHPERYAGRKILIVGASFSATDIARTIAPFTSPESSNPLRDAYGLDILFGFPNETEIVPEILAFESLDERDIGINTGVIKLVDGSYLTDIDEIILATGYRRNTFLPDLVDPKTLSNVHWTGHYIHDPTLAYATARPWIEGRYQSAAFARVWTEKARLPSREKQQRQYVAWLNSEALELGGQLFDMPPVEIREDVAYFLNSHWKKNVVTHENFTRFDDIPSSEWPKCGTHREGQSRDPRAW</sequence>
<comment type="caution">
    <text evidence="5">The sequence shown here is derived from an EMBL/GenBank/DDBJ whole genome shotgun (WGS) entry which is preliminary data.</text>
</comment>